<dbReference type="Pfam" id="PF12937">
    <property type="entry name" value="F-box-like"/>
    <property type="match status" value="1"/>
</dbReference>
<protein>
    <submittedName>
        <fullName evidence="1">Uncharacterized protein</fullName>
    </submittedName>
</protein>
<dbReference type="PANTHER" id="PTHR31672:SF2">
    <property type="entry name" value="F-BOX DOMAIN-CONTAINING PROTEIN"/>
    <property type="match status" value="1"/>
</dbReference>
<dbReference type="SUPFAM" id="SSF81383">
    <property type="entry name" value="F-box domain"/>
    <property type="match status" value="1"/>
</dbReference>
<dbReference type="PANTHER" id="PTHR31672">
    <property type="entry name" value="BNACNNG10540D PROTEIN"/>
    <property type="match status" value="1"/>
</dbReference>
<dbReference type="AlphaFoldDB" id="M8B2H1"/>
<dbReference type="InterPro" id="IPR036047">
    <property type="entry name" value="F-box-like_dom_sf"/>
</dbReference>
<reference evidence="1" key="1">
    <citation type="submission" date="2015-06" db="UniProtKB">
        <authorList>
            <consortium name="EnsemblPlants"/>
        </authorList>
    </citation>
    <scope>IDENTIFICATION</scope>
</reference>
<organism evidence="1">
    <name type="scientific">Aegilops tauschii</name>
    <name type="common">Tausch's goatgrass</name>
    <name type="synonym">Aegilops squarrosa</name>
    <dbReference type="NCBI Taxonomy" id="37682"/>
    <lineage>
        <taxon>Eukaryota</taxon>
        <taxon>Viridiplantae</taxon>
        <taxon>Streptophyta</taxon>
        <taxon>Embryophyta</taxon>
        <taxon>Tracheophyta</taxon>
        <taxon>Spermatophyta</taxon>
        <taxon>Magnoliopsida</taxon>
        <taxon>Liliopsida</taxon>
        <taxon>Poales</taxon>
        <taxon>Poaceae</taxon>
        <taxon>BOP clade</taxon>
        <taxon>Pooideae</taxon>
        <taxon>Triticodae</taxon>
        <taxon>Triticeae</taxon>
        <taxon>Triticinae</taxon>
        <taxon>Aegilops</taxon>
    </lineage>
</organism>
<sequence length="159" mass="17815">MAKTATMAAPLRGLPEEIVVWEILVRLAPKDLLRCRAVCRAWRRVTSARNFLLAHHSRQPSLHLLYGYECDTIRPQSILAFDHQAATTAQLHTAARLKGVNCRKPPHLGLRLRKTTGSLIFCKDHRGFGKLVANSTNRGCVCNCFAKSASYNPARLVRK</sequence>
<dbReference type="InterPro" id="IPR050796">
    <property type="entry name" value="SCF_F-box_component"/>
</dbReference>
<dbReference type="SMART" id="SM00256">
    <property type="entry name" value="FBOX"/>
    <property type="match status" value="1"/>
</dbReference>
<dbReference type="Gene3D" id="1.20.1280.50">
    <property type="match status" value="1"/>
</dbReference>
<evidence type="ECO:0000313" key="1">
    <source>
        <dbReference type="EnsemblPlants" id="EMT10942"/>
    </source>
</evidence>
<dbReference type="EnsemblPlants" id="EMT10942">
    <property type="protein sequence ID" value="EMT10942"/>
    <property type="gene ID" value="F775_16248"/>
</dbReference>
<dbReference type="InterPro" id="IPR001810">
    <property type="entry name" value="F-box_dom"/>
</dbReference>
<proteinExistence type="predicted"/>
<name>M8B2H1_AEGTA</name>
<accession>M8B2H1</accession>